<accession>A0A8S9ZKC7</accession>
<keyword evidence="3" id="KW-1185">Reference proteome</keyword>
<evidence type="ECO:0000313" key="2">
    <source>
        <dbReference type="EMBL" id="KAF7633751.1"/>
    </source>
</evidence>
<dbReference type="AlphaFoldDB" id="A0A8S9ZKC7"/>
<dbReference type="SUPFAM" id="SSF53098">
    <property type="entry name" value="Ribonuclease H-like"/>
    <property type="match status" value="1"/>
</dbReference>
<name>A0A8S9ZKC7_9BILA</name>
<gene>
    <name evidence="2" type="ORF">Mgra_00006819</name>
</gene>
<organism evidence="2 3">
    <name type="scientific">Meloidogyne graminicola</name>
    <dbReference type="NCBI Taxonomy" id="189291"/>
    <lineage>
        <taxon>Eukaryota</taxon>
        <taxon>Metazoa</taxon>
        <taxon>Ecdysozoa</taxon>
        <taxon>Nematoda</taxon>
        <taxon>Chromadorea</taxon>
        <taxon>Rhabditida</taxon>
        <taxon>Tylenchina</taxon>
        <taxon>Tylenchomorpha</taxon>
        <taxon>Tylenchoidea</taxon>
        <taxon>Meloidogynidae</taxon>
        <taxon>Meloidogyninae</taxon>
        <taxon>Meloidogyne</taxon>
    </lineage>
</organism>
<dbReference type="Proteomes" id="UP000605970">
    <property type="component" value="Unassembled WGS sequence"/>
</dbReference>
<dbReference type="InterPro" id="IPR012337">
    <property type="entry name" value="RNaseH-like_sf"/>
</dbReference>
<dbReference type="OrthoDB" id="5833644at2759"/>
<comment type="caution">
    <text evidence="2">The sequence shown here is derived from an EMBL/GenBank/DDBJ whole genome shotgun (WGS) entry which is preliminary data.</text>
</comment>
<dbReference type="EMBL" id="JABEBT010000070">
    <property type="protein sequence ID" value="KAF7633751.1"/>
    <property type="molecule type" value="Genomic_DNA"/>
</dbReference>
<proteinExistence type="predicted"/>
<sequence length="85" mass="10072">MYRKMQLEPLDSDPLVFWKNSEKQFPILTPIVRRYLSSPATSIASEELFSVANDVFDYRRSRLNPETAEKIVFLNKALPFLHYKY</sequence>
<feature type="domain" description="HAT C-terminal dimerisation" evidence="1">
    <location>
        <begin position="10"/>
        <end position="77"/>
    </location>
</feature>
<protein>
    <submittedName>
        <fullName evidence="2">Dimer_Tnp_hAT domain-containing protein</fullName>
    </submittedName>
</protein>
<dbReference type="PANTHER" id="PTHR47611:SF3">
    <property type="entry name" value="HAT C-TERMINAL DIMERISATION DOMAIN-CONTAINING PROTEIN"/>
    <property type="match status" value="1"/>
</dbReference>
<evidence type="ECO:0000259" key="1">
    <source>
        <dbReference type="Pfam" id="PF05699"/>
    </source>
</evidence>
<dbReference type="InterPro" id="IPR008906">
    <property type="entry name" value="HATC_C_dom"/>
</dbReference>
<reference evidence="2" key="1">
    <citation type="journal article" date="2020" name="Ecol. Evol.">
        <title>Genome structure and content of the rice root-knot nematode (Meloidogyne graminicola).</title>
        <authorList>
            <person name="Phan N.T."/>
            <person name="Danchin E.G.J."/>
            <person name="Klopp C."/>
            <person name="Perfus-Barbeoch L."/>
            <person name="Kozlowski D.K."/>
            <person name="Koutsovoulos G.D."/>
            <person name="Lopez-Roques C."/>
            <person name="Bouchez O."/>
            <person name="Zahm M."/>
            <person name="Besnard G."/>
            <person name="Bellafiore S."/>
        </authorList>
    </citation>
    <scope>NUCLEOTIDE SEQUENCE</scope>
    <source>
        <strain evidence="2">VN-18</strain>
    </source>
</reference>
<dbReference type="GO" id="GO:0046983">
    <property type="term" value="F:protein dimerization activity"/>
    <property type="evidence" value="ECO:0007669"/>
    <property type="project" value="InterPro"/>
</dbReference>
<dbReference type="PANTHER" id="PTHR47611">
    <property type="entry name" value="HAT DIMERISATION DOMAIN, C-TERMINAL"/>
    <property type="match status" value="1"/>
</dbReference>
<evidence type="ECO:0000313" key="3">
    <source>
        <dbReference type="Proteomes" id="UP000605970"/>
    </source>
</evidence>
<dbReference type="Pfam" id="PF05699">
    <property type="entry name" value="Dimer_Tnp_hAT"/>
    <property type="match status" value="1"/>
</dbReference>